<dbReference type="EMBL" id="BJWF01000005">
    <property type="protein sequence ID" value="GEL91456.1"/>
    <property type="molecule type" value="Genomic_DNA"/>
</dbReference>
<name>A0A511J0A4_9ENTE</name>
<dbReference type="Proteomes" id="UP000321830">
    <property type="component" value="Unassembled WGS sequence"/>
</dbReference>
<sequence length="50" mass="5781">MAREKELALRQRNLMTISTLISKENFEQLVVHLKIGKENEGSGEYCLVFL</sequence>
<accession>A0A511J0A4</accession>
<evidence type="ECO:0000313" key="1">
    <source>
        <dbReference type="EMBL" id="GEL91456.1"/>
    </source>
</evidence>
<comment type="caution">
    <text evidence="1">The sequence shown here is derived from an EMBL/GenBank/DDBJ whole genome shotgun (WGS) entry which is preliminary data.</text>
</comment>
<dbReference type="RefSeq" id="WP_155853997.1">
    <property type="nucleotide sequence ID" value="NZ_BJWF01000005.1"/>
</dbReference>
<protein>
    <submittedName>
        <fullName evidence="1">Uncharacterized protein</fullName>
    </submittedName>
</protein>
<evidence type="ECO:0000313" key="2">
    <source>
        <dbReference type="Proteomes" id="UP000321830"/>
    </source>
</evidence>
<organism evidence="1 2">
    <name type="scientific">Enterococcus villorum</name>
    <dbReference type="NCBI Taxonomy" id="112904"/>
    <lineage>
        <taxon>Bacteria</taxon>
        <taxon>Bacillati</taxon>
        <taxon>Bacillota</taxon>
        <taxon>Bacilli</taxon>
        <taxon>Lactobacillales</taxon>
        <taxon>Enterococcaceae</taxon>
        <taxon>Enterococcus</taxon>
    </lineage>
</organism>
<dbReference type="AlphaFoldDB" id="A0A511J0A4"/>
<proteinExistence type="predicted"/>
<reference evidence="1 2" key="1">
    <citation type="submission" date="2019-07" db="EMBL/GenBank/DDBJ databases">
        <title>Whole genome shotgun sequence of Enterococcus villorum NBRC 100699.</title>
        <authorList>
            <person name="Hosoyama A."/>
            <person name="Uohara A."/>
            <person name="Ohji S."/>
            <person name="Ichikawa N."/>
        </authorList>
    </citation>
    <scope>NUCLEOTIDE SEQUENCE [LARGE SCALE GENOMIC DNA]</scope>
    <source>
        <strain evidence="1 2">NBRC 100699</strain>
    </source>
</reference>
<gene>
    <name evidence="1" type="ORF">EVI01_07930</name>
</gene>